<reference evidence="2 3" key="1">
    <citation type="submission" date="2023-03" db="EMBL/GenBank/DDBJ databases">
        <title>Muricauda XX sp. nov. and Muricauda XXX sp. nov., two novel species isolated from Okinawa Trough.</title>
        <authorList>
            <person name="Cao W."/>
            <person name="Deng X."/>
        </authorList>
    </citation>
    <scope>NUCLEOTIDE SEQUENCE [LARGE SCALE GENOMIC DNA]</scope>
    <source>
        <strain evidence="2 3">81s02</strain>
    </source>
</reference>
<evidence type="ECO:0000313" key="3">
    <source>
        <dbReference type="Proteomes" id="UP001217083"/>
    </source>
</evidence>
<dbReference type="EMBL" id="JARFVA010000006">
    <property type="protein sequence ID" value="MDF0708647.1"/>
    <property type="molecule type" value="Genomic_DNA"/>
</dbReference>
<evidence type="ECO:0008006" key="4">
    <source>
        <dbReference type="Google" id="ProtNLM"/>
    </source>
</evidence>
<dbReference type="Proteomes" id="UP001217083">
    <property type="component" value="Unassembled WGS sequence"/>
</dbReference>
<feature type="signal peptide" evidence="1">
    <location>
        <begin position="1"/>
        <end position="19"/>
    </location>
</feature>
<sequence length="138" mass="15484">MTKGFYLLLLLSAVLTSCSGDDTIAGASENDLMGSWVRTDDQQDGSIVTTYSFHGDLTYRYTTEWFGFNGEPKTVMTSFSRTNGLFDVEGDSLFLQSLEYQGGFNAKFSIFDDVLYLEYITYPADAPVITKLNYHKVD</sequence>
<accession>A0ABT5XRW9</accession>
<keyword evidence="3" id="KW-1185">Reference proteome</keyword>
<feature type="chain" id="PRO_5045250409" description="Lipocalin-like domain-containing protein" evidence="1">
    <location>
        <begin position="20"/>
        <end position="138"/>
    </location>
</feature>
<gene>
    <name evidence="2" type="ORF">PY091_15600</name>
</gene>
<name>A0ABT5XRW9_9FLAO</name>
<organism evidence="2 3">
    <name type="scientific">Flagellimonas okinawensis</name>
    <dbReference type="NCBI Taxonomy" id="3031324"/>
    <lineage>
        <taxon>Bacteria</taxon>
        <taxon>Pseudomonadati</taxon>
        <taxon>Bacteroidota</taxon>
        <taxon>Flavobacteriia</taxon>
        <taxon>Flavobacteriales</taxon>
        <taxon>Flavobacteriaceae</taxon>
        <taxon>Flagellimonas</taxon>
    </lineage>
</organism>
<comment type="caution">
    <text evidence="2">The sequence shown here is derived from an EMBL/GenBank/DDBJ whole genome shotgun (WGS) entry which is preliminary data.</text>
</comment>
<dbReference type="PROSITE" id="PS51257">
    <property type="entry name" value="PROKAR_LIPOPROTEIN"/>
    <property type="match status" value="1"/>
</dbReference>
<proteinExistence type="predicted"/>
<protein>
    <recommendedName>
        <fullName evidence="4">Lipocalin-like domain-containing protein</fullName>
    </recommendedName>
</protein>
<dbReference type="RefSeq" id="WP_275650527.1">
    <property type="nucleotide sequence ID" value="NZ_JARFVA010000006.1"/>
</dbReference>
<keyword evidence="1" id="KW-0732">Signal</keyword>
<evidence type="ECO:0000313" key="2">
    <source>
        <dbReference type="EMBL" id="MDF0708647.1"/>
    </source>
</evidence>
<evidence type="ECO:0000256" key="1">
    <source>
        <dbReference type="SAM" id="SignalP"/>
    </source>
</evidence>